<dbReference type="RefSeq" id="WP_350277735.1">
    <property type="nucleotide sequence ID" value="NZ_CP158165.1"/>
</dbReference>
<dbReference type="AlphaFoldDB" id="A0AAU7TDL6"/>
<dbReference type="EMBL" id="CP158165">
    <property type="protein sequence ID" value="XBV24920.1"/>
    <property type="molecule type" value="Genomic_DNA"/>
</dbReference>
<proteinExistence type="predicted"/>
<gene>
    <name evidence="2" type="ORF">ABN611_00590</name>
</gene>
<evidence type="ECO:0008006" key="3">
    <source>
        <dbReference type="Google" id="ProtNLM"/>
    </source>
</evidence>
<organism evidence="2">
    <name type="scientific">Kribbella sp. HUAS MG21</name>
    <dbReference type="NCBI Taxonomy" id="3160966"/>
    <lineage>
        <taxon>Bacteria</taxon>
        <taxon>Bacillati</taxon>
        <taxon>Actinomycetota</taxon>
        <taxon>Actinomycetes</taxon>
        <taxon>Propionibacteriales</taxon>
        <taxon>Kribbellaceae</taxon>
        <taxon>Kribbella</taxon>
    </lineage>
</organism>
<reference evidence="2" key="1">
    <citation type="submission" date="2024-06" db="EMBL/GenBank/DDBJ databases">
        <title>Kribbella sp. strain HUAS MG21 genome sequences.</title>
        <authorList>
            <person name="Mo P."/>
        </authorList>
    </citation>
    <scope>NUCLEOTIDE SEQUENCE</scope>
    <source>
        <strain evidence="2">HUAS MG21</strain>
    </source>
</reference>
<feature type="signal peptide" evidence="1">
    <location>
        <begin position="1"/>
        <end position="26"/>
    </location>
</feature>
<evidence type="ECO:0000256" key="1">
    <source>
        <dbReference type="SAM" id="SignalP"/>
    </source>
</evidence>
<evidence type="ECO:0000313" key="2">
    <source>
        <dbReference type="EMBL" id="XBV24920.1"/>
    </source>
</evidence>
<protein>
    <recommendedName>
        <fullName evidence="3">Fibronectin type-III domain-containing protein</fullName>
    </recommendedName>
</protein>
<accession>A0AAU7TDL6</accession>
<name>A0AAU7TDL6_9ACTN</name>
<feature type="chain" id="PRO_5043414493" description="Fibronectin type-III domain-containing protein" evidence="1">
    <location>
        <begin position="27"/>
        <end position="620"/>
    </location>
</feature>
<sequence length="620" mass="64868">MLGFRLKAAAACVAVLLPLAVSEAGAAEPSPHLGEGVLVPGRTAVNVGMSGARVVVSNPVYETSDNGTTWTATGGSNDGKPFQAEGPSLLTFDGGTAKVGGLTFPSADEVVLGRGGKLVSHRAAGAATAAVYDVVSQAKLADVVPPFALSGETVWKVTSPGHLDGRNLTTGAVKTVLVASACSVGLGAVNGRWAVLSGCNQVVDVNGPQPPRNLTVAADAQLGNGFTVQTSGSDLLVTDLNDPELGQRRYGPVRTTTPSFRADGSGLARIAYADALSKPRVITLSWLTPDPQPRPDSVAPVLKSASAGDRVRDNTSLSFEWTYEDPQDPNSPATGVDSYDVRYQQRPNRSTPYGAWIQPAAWQGLKTTGASLSAPVGTDTCWQVRARDYAGNVSAWSTSYCSEVDGTAPSLVTWRIGDRVQLSGSATVRWAYKDDTDIASYDVVYKVAAPGVAFGKWMYPAVWQGTRITSITWAPRFGWDECFMVRARDYLGNLSAWSAPICSVAPQDDRALTSAGSVTRSTSTLAFQGTTSVLRANGAYLTKATEAGLRIALVAIHGPGQGRVDIYHANIKVGTVSLAATSTARKVTYLPVTPFRTGVLKIVSTSTAPAAVDGVAFLRA</sequence>
<keyword evidence="1" id="KW-0732">Signal</keyword>